<feature type="compositionally biased region" description="Polar residues" evidence="2">
    <location>
        <begin position="295"/>
        <end position="305"/>
    </location>
</feature>
<dbReference type="EMBL" id="CAXAMN010002224">
    <property type="protein sequence ID" value="CAK8998487.1"/>
    <property type="molecule type" value="Genomic_DNA"/>
</dbReference>
<dbReference type="InterPro" id="IPR018247">
    <property type="entry name" value="EF_Hand_1_Ca_BS"/>
</dbReference>
<keyword evidence="3" id="KW-0732">Signal</keyword>
<keyword evidence="1" id="KW-0106">Calcium</keyword>
<evidence type="ECO:0000313" key="5">
    <source>
        <dbReference type="EMBL" id="CAK8998487.1"/>
    </source>
</evidence>
<evidence type="ECO:0000256" key="1">
    <source>
        <dbReference type="ARBA" id="ARBA00022837"/>
    </source>
</evidence>
<feature type="compositionally biased region" description="Basic and acidic residues" evidence="2">
    <location>
        <begin position="398"/>
        <end position="421"/>
    </location>
</feature>
<dbReference type="SUPFAM" id="SSF47473">
    <property type="entry name" value="EF-hand"/>
    <property type="match status" value="1"/>
</dbReference>
<evidence type="ECO:0000256" key="3">
    <source>
        <dbReference type="SAM" id="SignalP"/>
    </source>
</evidence>
<feature type="compositionally biased region" description="Basic and acidic residues" evidence="2">
    <location>
        <begin position="463"/>
        <end position="475"/>
    </location>
</feature>
<dbReference type="PROSITE" id="PS00018">
    <property type="entry name" value="EF_HAND_1"/>
    <property type="match status" value="2"/>
</dbReference>
<feature type="region of interest" description="Disordered" evidence="2">
    <location>
        <begin position="281"/>
        <end position="305"/>
    </location>
</feature>
<dbReference type="InterPro" id="IPR011041">
    <property type="entry name" value="Quinoprot_gluc/sorb_DH_b-prop"/>
</dbReference>
<keyword evidence="6" id="KW-1185">Reference proteome</keyword>
<feature type="compositionally biased region" description="Low complexity" evidence="2">
    <location>
        <begin position="422"/>
        <end position="458"/>
    </location>
</feature>
<dbReference type="InterPro" id="IPR002048">
    <property type="entry name" value="EF_hand_dom"/>
</dbReference>
<reference evidence="5 6" key="1">
    <citation type="submission" date="2024-02" db="EMBL/GenBank/DDBJ databases">
        <authorList>
            <person name="Chen Y."/>
            <person name="Shah S."/>
            <person name="Dougan E. K."/>
            <person name="Thang M."/>
            <person name="Chan C."/>
        </authorList>
    </citation>
    <scope>NUCLEOTIDE SEQUENCE [LARGE SCALE GENOMIC DNA]</scope>
</reference>
<name>A0ABP0I7G2_9DINO</name>
<feature type="domain" description="EF-hand" evidence="4">
    <location>
        <begin position="477"/>
        <end position="512"/>
    </location>
</feature>
<accession>A0ABP0I7G2</accession>
<evidence type="ECO:0000256" key="2">
    <source>
        <dbReference type="SAM" id="MobiDB-lite"/>
    </source>
</evidence>
<dbReference type="Proteomes" id="UP001642484">
    <property type="component" value="Unassembled WGS sequence"/>
</dbReference>
<feature type="region of interest" description="Disordered" evidence="2">
    <location>
        <begin position="398"/>
        <end position="475"/>
    </location>
</feature>
<feature type="domain" description="EF-hand" evidence="4">
    <location>
        <begin position="513"/>
        <end position="542"/>
    </location>
</feature>
<dbReference type="SUPFAM" id="SSF50952">
    <property type="entry name" value="Soluble quinoprotein glucose dehydrogenase"/>
    <property type="match status" value="1"/>
</dbReference>
<dbReference type="Pfam" id="PF13499">
    <property type="entry name" value="EF-hand_7"/>
    <property type="match status" value="1"/>
</dbReference>
<dbReference type="SMART" id="SM00054">
    <property type="entry name" value="EFh"/>
    <property type="match status" value="2"/>
</dbReference>
<feature type="signal peptide" evidence="3">
    <location>
        <begin position="1"/>
        <end position="16"/>
    </location>
</feature>
<organism evidence="5 6">
    <name type="scientific">Durusdinium trenchii</name>
    <dbReference type="NCBI Taxonomy" id="1381693"/>
    <lineage>
        <taxon>Eukaryota</taxon>
        <taxon>Sar</taxon>
        <taxon>Alveolata</taxon>
        <taxon>Dinophyceae</taxon>
        <taxon>Suessiales</taxon>
        <taxon>Symbiodiniaceae</taxon>
        <taxon>Durusdinium</taxon>
    </lineage>
</organism>
<dbReference type="InterPro" id="IPR011992">
    <property type="entry name" value="EF-hand-dom_pair"/>
</dbReference>
<dbReference type="Gene3D" id="1.10.238.10">
    <property type="entry name" value="EF-hand"/>
    <property type="match status" value="1"/>
</dbReference>
<protein>
    <recommendedName>
        <fullName evidence="4">EF-hand domain-containing protein</fullName>
    </recommendedName>
</protein>
<feature type="chain" id="PRO_5046885324" description="EF-hand domain-containing protein" evidence="3">
    <location>
        <begin position="17"/>
        <end position="542"/>
    </location>
</feature>
<dbReference type="PROSITE" id="PS50222">
    <property type="entry name" value="EF_HAND_2"/>
    <property type="match status" value="2"/>
</dbReference>
<dbReference type="CDD" id="cd00051">
    <property type="entry name" value="EFh"/>
    <property type="match status" value="1"/>
</dbReference>
<comment type="caution">
    <text evidence="5">The sequence shown here is derived from an EMBL/GenBank/DDBJ whole genome shotgun (WGS) entry which is preliminary data.</text>
</comment>
<evidence type="ECO:0000259" key="4">
    <source>
        <dbReference type="PROSITE" id="PS50222"/>
    </source>
</evidence>
<sequence>MAMKLLLVALWAGVHALDGSIFFTNLGKDELMRADCGVSGCGKALPIAQHVETYSGLVPWNGRLLAALKSHQVVELDPWCQDTSCPVKVLVDVDRALPRVNRSFSLGGMTWCQDALYLVFAGPGASGVLRCACAAMPELTDCTESCKLVDGWTPGNASFQLSSFAAGAACDGERMLVTDNSNWRVQALNCSSGTVSCTVETVVKGLKWPLGIASIGGKLLVTLDEGIVELKEGSFSSWSSKGDTGFLCQGDGRILVASGGDGLPWHDQSEQLGQRWEPGSWSETLCESGPPVSPDPTNVASRLTTAPGSPEAAEALTGFPVAGGVPFATRLAFSAGTVQRDVQRLQPRHGAASRSAQVPQSLRSRSDAIGIVSLALGLRAGVRGRCRSSVRAGDDLRSFLLGEEPKEKEKPAAPAEPEKPAKPASTPAPKAAAKPASTPAPKAAAKPASSSPASSESAAAKKHLQDALHEVEPEKAPEWAKLNETFALLDSDGNGHISKDELISVVKDHGVDEKEVLKALEEVDADQDGEINYAEFVKLMKS</sequence>
<gene>
    <name evidence="5" type="ORF">CCMP2556_LOCUS5267</name>
</gene>
<proteinExistence type="predicted"/>
<evidence type="ECO:0000313" key="6">
    <source>
        <dbReference type="Proteomes" id="UP001642484"/>
    </source>
</evidence>